<dbReference type="Pfam" id="PF12002">
    <property type="entry name" value="MgsA_C"/>
    <property type="match status" value="1"/>
</dbReference>
<dbReference type="AlphaFoldDB" id="A0A381SCK3"/>
<name>A0A381SCK3_9ZZZZ</name>
<proteinExistence type="inferred from homology"/>
<dbReference type="GO" id="GO:0000731">
    <property type="term" value="P:DNA synthesis involved in DNA repair"/>
    <property type="evidence" value="ECO:0007669"/>
    <property type="project" value="TreeGrafter"/>
</dbReference>
<keyword evidence="2" id="KW-0235">DNA replication</keyword>
<organism evidence="6">
    <name type="scientific">marine metagenome</name>
    <dbReference type="NCBI Taxonomy" id="408172"/>
    <lineage>
        <taxon>unclassified sequences</taxon>
        <taxon>metagenomes</taxon>
        <taxon>ecological metagenomes</taxon>
    </lineage>
</organism>
<reference evidence="6" key="1">
    <citation type="submission" date="2018-05" db="EMBL/GenBank/DDBJ databases">
        <authorList>
            <person name="Lanie J.A."/>
            <person name="Ng W.-L."/>
            <person name="Kazmierczak K.M."/>
            <person name="Andrzejewski T.M."/>
            <person name="Davidsen T.M."/>
            <person name="Wayne K.J."/>
            <person name="Tettelin H."/>
            <person name="Glass J.I."/>
            <person name="Rusch D."/>
            <person name="Podicherti R."/>
            <person name="Tsui H.-C.T."/>
            <person name="Winkler M.E."/>
        </authorList>
    </citation>
    <scope>NUCLEOTIDE SEQUENCE</scope>
</reference>
<feature type="domain" description="AAA+ ATPase" evidence="5">
    <location>
        <begin position="47"/>
        <end position="163"/>
    </location>
</feature>
<dbReference type="CDD" id="cd18139">
    <property type="entry name" value="HLD_clamp_RarA"/>
    <property type="match status" value="1"/>
</dbReference>
<evidence type="ECO:0000256" key="4">
    <source>
        <dbReference type="ARBA" id="ARBA00022840"/>
    </source>
</evidence>
<evidence type="ECO:0000256" key="2">
    <source>
        <dbReference type="ARBA" id="ARBA00022705"/>
    </source>
</evidence>
<dbReference type="GO" id="GO:0005524">
    <property type="term" value="F:ATP binding"/>
    <property type="evidence" value="ECO:0007669"/>
    <property type="project" value="UniProtKB-KW"/>
</dbReference>
<dbReference type="Gene3D" id="1.10.8.60">
    <property type="match status" value="1"/>
</dbReference>
<dbReference type="GO" id="GO:0016887">
    <property type="term" value="F:ATP hydrolysis activity"/>
    <property type="evidence" value="ECO:0007669"/>
    <property type="project" value="InterPro"/>
</dbReference>
<dbReference type="GO" id="GO:0008047">
    <property type="term" value="F:enzyme activator activity"/>
    <property type="evidence" value="ECO:0007669"/>
    <property type="project" value="TreeGrafter"/>
</dbReference>
<evidence type="ECO:0000259" key="5">
    <source>
        <dbReference type="SMART" id="SM00382"/>
    </source>
</evidence>
<accession>A0A381SCK3</accession>
<dbReference type="InterPro" id="IPR051314">
    <property type="entry name" value="AAA_ATPase_RarA/MGS1/WRNIP1"/>
</dbReference>
<dbReference type="Gene3D" id="1.10.3710.10">
    <property type="entry name" value="DNA polymerase III clamp loader subunits, C-terminal domain"/>
    <property type="match status" value="1"/>
</dbReference>
<dbReference type="GO" id="GO:0006261">
    <property type="term" value="P:DNA-templated DNA replication"/>
    <property type="evidence" value="ECO:0007669"/>
    <property type="project" value="TreeGrafter"/>
</dbReference>
<dbReference type="InterPro" id="IPR032423">
    <property type="entry name" value="AAA_assoc_2"/>
</dbReference>
<dbReference type="InterPro" id="IPR003959">
    <property type="entry name" value="ATPase_AAA_core"/>
</dbReference>
<comment type="similarity">
    <text evidence="1">Belongs to the AAA ATPase family. RarA/MGS1/WRNIP1 subfamily.</text>
</comment>
<evidence type="ECO:0000256" key="3">
    <source>
        <dbReference type="ARBA" id="ARBA00022741"/>
    </source>
</evidence>
<evidence type="ECO:0000256" key="1">
    <source>
        <dbReference type="ARBA" id="ARBA00008959"/>
    </source>
</evidence>
<dbReference type="GO" id="GO:0017116">
    <property type="term" value="F:single-stranded DNA helicase activity"/>
    <property type="evidence" value="ECO:0007669"/>
    <property type="project" value="TreeGrafter"/>
</dbReference>
<dbReference type="InterPro" id="IPR027417">
    <property type="entry name" value="P-loop_NTPase"/>
</dbReference>
<gene>
    <name evidence="6" type="ORF">METZ01_LOCUS53882</name>
</gene>
<keyword evidence="4" id="KW-0067">ATP-binding</keyword>
<dbReference type="Pfam" id="PF00004">
    <property type="entry name" value="AAA"/>
    <property type="match status" value="1"/>
</dbReference>
<keyword evidence="3" id="KW-0547">Nucleotide-binding</keyword>
<sequence>MSSTSHLSKNLPPLAERIRPQGLSEFIGQENLIHENSLLTKAVASKQPFSLIFWGPPGTGKTTLARILSREFGVEYFELSAISSGVKQVREILEKGKASFESGKRSILFIDEIHRFTKSQQDALLHGVEEGSITLIGATTENPSFEVISPLLSRCRVLRLHPLNDLDLECVIKRALENDILLSQKNLQIDDQTNFFLIESCGGDARKMLNTLELAVSLHSEERVMLKKEDIQEALQQKNVIYDKAGDYHYDVISAFIKSVRGSDPDAAVYWLAVMLEGGEKPEFIARRLIILAAEDIGNAEPYALQLATAAFDAVHRIGMPESRIILSQITTYLAGVPKSNAAYKAIDAALENIRENGAGSVPLHLRNAPTNLMKSEGYGKDYKYAHSFDNHFVEQNYFPEIFNTAPQFYNPQNEGREKFLKERLGKLWKDRY</sequence>
<dbReference type="PANTHER" id="PTHR13779:SF7">
    <property type="entry name" value="ATPASE WRNIP1"/>
    <property type="match status" value="1"/>
</dbReference>
<dbReference type="Gene3D" id="1.20.272.10">
    <property type="match status" value="1"/>
</dbReference>
<dbReference type="FunFam" id="3.40.50.300:FF:000137">
    <property type="entry name" value="Replication-associated recombination protein A"/>
    <property type="match status" value="1"/>
</dbReference>
<dbReference type="SUPFAM" id="SSF52540">
    <property type="entry name" value="P-loop containing nucleoside triphosphate hydrolases"/>
    <property type="match status" value="1"/>
</dbReference>
<dbReference type="Pfam" id="PF16193">
    <property type="entry name" value="AAA_assoc_2"/>
    <property type="match status" value="1"/>
</dbReference>
<evidence type="ECO:0000313" key="6">
    <source>
        <dbReference type="EMBL" id="SVA01028.1"/>
    </source>
</evidence>
<dbReference type="InterPro" id="IPR003593">
    <property type="entry name" value="AAA+_ATPase"/>
</dbReference>
<dbReference type="EMBL" id="UINC01002861">
    <property type="protein sequence ID" value="SVA01028.1"/>
    <property type="molecule type" value="Genomic_DNA"/>
</dbReference>
<dbReference type="CDD" id="cd00009">
    <property type="entry name" value="AAA"/>
    <property type="match status" value="1"/>
</dbReference>
<dbReference type="FunFam" id="1.20.272.10:FF:000001">
    <property type="entry name" value="Putative AAA family ATPase"/>
    <property type="match status" value="1"/>
</dbReference>
<dbReference type="GO" id="GO:0003677">
    <property type="term" value="F:DNA binding"/>
    <property type="evidence" value="ECO:0007669"/>
    <property type="project" value="InterPro"/>
</dbReference>
<dbReference type="Gene3D" id="3.40.50.300">
    <property type="entry name" value="P-loop containing nucleotide triphosphate hydrolases"/>
    <property type="match status" value="1"/>
</dbReference>
<dbReference type="SUPFAM" id="SSF48019">
    <property type="entry name" value="post-AAA+ oligomerization domain-like"/>
    <property type="match status" value="1"/>
</dbReference>
<dbReference type="PANTHER" id="PTHR13779">
    <property type="entry name" value="WERNER HELICASE-INTERACTING PROTEIN 1 FAMILY MEMBER"/>
    <property type="match status" value="1"/>
</dbReference>
<dbReference type="SMART" id="SM00382">
    <property type="entry name" value="AAA"/>
    <property type="match status" value="1"/>
</dbReference>
<dbReference type="InterPro" id="IPR008921">
    <property type="entry name" value="DNA_pol3_clamp-load_cplx_C"/>
</dbReference>
<protein>
    <recommendedName>
        <fullName evidence="5">AAA+ ATPase domain-containing protein</fullName>
    </recommendedName>
</protein>
<dbReference type="InterPro" id="IPR021886">
    <property type="entry name" value="MgsA_C"/>
</dbReference>